<dbReference type="HAMAP" id="MF_00173">
    <property type="entry name" value="Arg_repressor"/>
    <property type="match status" value="1"/>
</dbReference>
<dbReference type="PANTHER" id="PTHR34471:SF1">
    <property type="entry name" value="ARGININE REPRESSOR"/>
    <property type="match status" value="1"/>
</dbReference>
<dbReference type="Gene3D" id="1.10.10.10">
    <property type="entry name" value="Winged helix-like DNA-binding domain superfamily/Winged helix DNA-binding domain"/>
    <property type="match status" value="1"/>
</dbReference>
<dbReference type="HOGENOM" id="CLU_097103_3_0_9"/>
<evidence type="ECO:0000256" key="4">
    <source>
        <dbReference type="ARBA" id="ARBA00023015"/>
    </source>
</evidence>
<dbReference type="InterPro" id="IPR001669">
    <property type="entry name" value="Arg_repress"/>
</dbReference>
<keyword evidence="7" id="KW-0028">Amino-acid biosynthesis</keyword>
<dbReference type="SUPFAM" id="SSF46785">
    <property type="entry name" value="Winged helix' DNA-binding domain"/>
    <property type="match status" value="1"/>
</dbReference>
<feature type="domain" description="Arginine repressor DNA-binding" evidence="9">
    <location>
        <begin position="1"/>
        <end position="65"/>
    </location>
</feature>
<keyword evidence="4 7" id="KW-0805">Transcription regulation</keyword>
<dbReference type="SUPFAM" id="SSF55252">
    <property type="entry name" value="C-terminal domain of arginine repressor"/>
    <property type="match status" value="1"/>
</dbReference>
<dbReference type="PANTHER" id="PTHR34471">
    <property type="entry name" value="ARGININE REPRESSOR"/>
    <property type="match status" value="1"/>
</dbReference>
<dbReference type="KEGG" id="txy:Thexy_0171"/>
<evidence type="ECO:0000259" key="10">
    <source>
        <dbReference type="Pfam" id="PF02863"/>
    </source>
</evidence>
<dbReference type="Pfam" id="PF02863">
    <property type="entry name" value="Arg_repressor_C"/>
    <property type="match status" value="1"/>
</dbReference>
<dbReference type="GO" id="GO:0051259">
    <property type="term" value="P:protein complex oligomerization"/>
    <property type="evidence" value="ECO:0007669"/>
    <property type="project" value="InterPro"/>
</dbReference>
<evidence type="ECO:0000313" key="11">
    <source>
        <dbReference type="EMBL" id="AEF16231.1"/>
    </source>
</evidence>
<dbReference type="UniPathway" id="UPA00068"/>
<dbReference type="eggNOG" id="COG1438">
    <property type="taxonomic scope" value="Bacteria"/>
</dbReference>
<feature type="domain" description="Arginine repressor C-terminal" evidence="10">
    <location>
        <begin position="82"/>
        <end position="148"/>
    </location>
</feature>
<dbReference type="GO" id="GO:0003700">
    <property type="term" value="F:DNA-binding transcription factor activity"/>
    <property type="evidence" value="ECO:0007669"/>
    <property type="project" value="UniProtKB-UniRule"/>
</dbReference>
<evidence type="ECO:0000256" key="7">
    <source>
        <dbReference type="HAMAP-Rule" id="MF_00173"/>
    </source>
</evidence>
<dbReference type="Gene3D" id="3.30.1360.40">
    <property type="match status" value="1"/>
</dbReference>
<dbReference type="EMBL" id="CP002739">
    <property type="protein sequence ID" value="AEF16231.1"/>
    <property type="molecule type" value="Genomic_DNA"/>
</dbReference>
<evidence type="ECO:0000259" key="9">
    <source>
        <dbReference type="Pfam" id="PF01316"/>
    </source>
</evidence>
<comment type="function">
    <text evidence="7">Regulates arginine biosynthesis genes.</text>
</comment>
<dbReference type="GO" id="GO:0005737">
    <property type="term" value="C:cytoplasm"/>
    <property type="evidence" value="ECO:0007669"/>
    <property type="project" value="UniProtKB-SubCell"/>
</dbReference>
<dbReference type="InterPro" id="IPR020899">
    <property type="entry name" value="Arg_repress_C"/>
</dbReference>
<organism evidence="11 12">
    <name type="scientific">Thermoanaerobacterium xylanolyticum (strain ATCC 49914 / DSM 7097 / LX-11)</name>
    <dbReference type="NCBI Taxonomy" id="858215"/>
    <lineage>
        <taxon>Bacteria</taxon>
        <taxon>Bacillati</taxon>
        <taxon>Bacillota</taxon>
        <taxon>Clostridia</taxon>
        <taxon>Thermoanaerobacterales</taxon>
        <taxon>Thermoanaerobacteraceae</taxon>
        <taxon>Thermoanaerobacterium</taxon>
    </lineage>
</organism>
<dbReference type="InterPro" id="IPR036390">
    <property type="entry name" value="WH_DNA-bd_sf"/>
</dbReference>
<dbReference type="NCBIfam" id="NF001680">
    <property type="entry name" value="PRK00441.1"/>
    <property type="match status" value="1"/>
</dbReference>
<evidence type="ECO:0000256" key="6">
    <source>
        <dbReference type="ARBA" id="ARBA00023163"/>
    </source>
</evidence>
<keyword evidence="6 7" id="KW-0804">Transcription</keyword>
<keyword evidence="7" id="KW-0678">Repressor</keyword>
<keyword evidence="7" id="KW-0055">Arginine biosynthesis</keyword>
<comment type="subcellular location">
    <subcellularLocation>
        <location evidence="1 7">Cytoplasm</location>
    </subcellularLocation>
</comment>
<evidence type="ECO:0000256" key="1">
    <source>
        <dbReference type="ARBA" id="ARBA00004496"/>
    </source>
</evidence>
<dbReference type="GO" id="GO:1900079">
    <property type="term" value="P:regulation of arginine biosynthetic process"/>
    <property type="evidence" value="ECO:0007669"/>
    <property type="project" value="UniProtKB-UniRule"/>
</dbReference>
<dbReference type="GO" id="GO:0003677">
    <property type="term" value="F:DNA binding"/>
    <property type="evidence" value="ECO:0007669"/>
    <property type="project" value="UniProtKB-KW"/>
</dbReference>
<dbReference type="STRING" id="858215.Thexy_0171"/>
<dbReference type="InterPro" id="IPR020900">
    <property type="entry name" value="Arg_repress_DNA-bd"/>
</dbReference>
<dbReference type="Proteomes" id="UP000007239">
    <property type="component" value="Chromosome"/>
</dbReference>
<gene>
    <name evidence="7" type="primary">argR</name>
    <name evidence="11" type="ordered locus">Thexy_0171</name>
</gene>
<dbReference type="Pfam" id="PF01316">
    <property type="entry name" value="Arg_repressor"/>
    <property type="match status" value="1"/>
</dbReference>
<dbReference type="InterPro" id="IPR036388">
    <property type="entry name" value="WH-like_DNA-bd_sf"/>
</dbReference>
<accession>F6BFF3</accession>
<evidence type="ECO:0000256" key="5">
    <source>
        <dbReference type="ARBA" id="ARBA00023125"/>
    </source>
</evidence>
<keyword evidence="12" id="KW-1185">Reference proteome</keyword>
<comment type="similarity">
    <text evidence="2 7">Belongs to the ArgR family.</text>
</comment>
<name>F6BFF3_THEXL</name>
<proteinExistence type="inferred from homology"/>
<evidence type="ECO:0000256" key="8">
    <source>
        <dbReference type="NCBIfam" id="TIGR01529"/>
    </source>
</evidence>
<sequence length="162" mass="18231">MTKLDRHNKILKIIKEKDIENQEELVNELQKEGFIVTQATISRDIKELKLVKILSSDGKRYKYSTRDVNENITLDKFLSLLSKVIVDIDYSGNIIAIKTLSGAASSAAEAIDELNWSEIVGTIAGNNTIFVLIDKDDNVKEVIDRLRKIVDTQIGENIKELG</sequence>
<keyword evidence="5 7" id="KW-0238">DNA-binding</keyword>
<comment type="pathway">
    <text evidence="7">Amino-acid biosynthesis; L-arginine biosynthesis [regulation].</text>
</comment>
<evidence type="ECO:0000256" key="2">
    <source>
        <dbReference type="ARBA" id="ARBA00008316"/>
    </source>
</evidence>
<dbReference type="AlphaFoldDB" id="F6BFF3"/>
<evidence type="ECO:0000313" key="12">
    <source>
        <dbReference type="Proteomes" id="UP000007239"/>
    </source>
</evidence>
<keyword evidence="3 7" id="KW-0963">Cytoplasm</keyword>
<dbReference type="RefSeq" id="WP_013786992.1">
    <property type="nucleotide sequence ID" value="NC_015555.1"/>
</dbReference>
<reference evidence="11" key="1">
    <citation type="submission" date="2011-05" db="EMBL/GenBank/DDBJ databases">
        <title>Complete sequence of Thermoanaerobacterium xylanolyticum LX-11.</title>
        <authorList>
            <consortium name="US DOE Joint Genome Institute"/>
            <person name="Lucas S."/>
            <person name="Han J."/>
            <person name="Lapidus A."/>
            <person name="Cheng J.-F."/>
            <person name="Goodwin L."/>
            <person name="Pitluck S."/>
            <person name="Peters L."/>
            <person name="Mikhailova N."/>
            <person name="Lu M."/>
            <person name="Han C."/>
            <person name="Tapia R."/>
            <person name="Land M."/>
            <person name="Hauser L."/>
            <person name="Kyrpides N."/>
            <person name="Ivanova N."/>
            <person name="Pagani I."/>
            <person name="Hemme C."/>
            <person name="Woyke T."/>
        </authorList>
    </citation>
    <scope>NUCLEOTIDE SEQUENCE</scope>
    <source>
        <strain evidence="11">LX-11</strain>
    </source>
</reference>
<protein>
    <recommendedName>
        <fullName evidence="7 8">Arginine repressor</fullName>
    </recommendedName>
</protein>
<dbReference type="InterPro" id="IPR036251">
    <property type="entry name" value="Arg_repress_C_sf"/>
</dbReference>
<dbReference type="GO" id="GO:0034618">
    <property type="term" value="F:arginine binding"/>
    <property type="evidence" value="ECO:0007669"/>
    <property type="project" value="InterPro"/>
</dbReference>
<dbReference type="GO" id="GO:0006526">
    <property type="term" value="P:L-arginine biosynthetic process"/>
    <property type="evidence" value="ECO:0007669"/>
    <property type="project" value="UniProtKB-UniPathway"/>
</dbReference>
<dbReference type="NCBIfam" id="TIGR01529">
    <property type="entry name" value="argR_whole"/>
    <property type="match status" value="1"/>
</dbReference>
<dbReference type="PRINTS" id="PR01467">
    <property type="entry name" value="ARGREPRESSOR"/>
</dbReference>
<evidence type="ECO:0000256" key="3">
    <source>
        <dbReference type="ARBA" id="ARBA00022490"/>
    </source>
</evidence>